<dbReference type="InterPro" id="IPR001991">
    <property type="entry name" value="Na-dicarboxylate_symporter"/>
</dbReference>
<dbReference type="PANTHER" id="PTHR11958:SF99">
    <property type="entry name" value="SODIUM-DEPENDENT EXCITATORY AMINO ACID TRANSPORTER GLT-6-RELATED"/>
    <property type="match status" value="1"/>
</dbReference>
<dbReference type="EMBL" id="BGPR01058720">
    <property type="protein sequence ID" value="GBO34845.1"/>
    <property type="molecule type" value="Genomic_DNA"/>
</dbReference>
<keyword evidence="3 9" id="KW-0813">Transport</keyword>
<keyword evidence="8" id="KW-0325">Glycoprotein</keyword>
<evidence type="ECO:0000256" key="3">
    <source>
        <dbReference type="ARBA" id="ARBA00022448"/>
    </source>
</evidence>
<dbReference type="SUPFAM" id="SSF118215">
    <property type="entry name" value="Proton glutamate symport protein"/>
    <property type="match status" value="1"/>
</dbReference>
<sequence length="148" mass="16028">MPAEATGDGSAKIPMIGTTVTRLAEAPRGCWQGFLKWMKMNLLLVLTIIGVLLGILIGFLARMGDYNDDAVALVSFPGDILMRMLKMLILPLIISSMISAWGVNISQKGPNQDYRAKVAELSSARNPEISHGTQDRNNRNSEGVISGL</sequence>
<evidence type="ECO:0000256" key="1">
    <source>
        <dbReference type="ARBA" id="ARBA00004141"/>
    </source>
</evidence>
<comment type="subcellular location">
    <subcellularLocation>
        <location evidence="1 9">Membrane</location>
        <topology evidence="1 9">Multi-pass membrane protein</topology>
    </subcellularLocation>
</comment>
<evidence type="ECO:0000256" key="10">
    <source>
        <dbReference type="SAM" id="MobiDB-lite"/>
    </source>
</evidence>
<dbReference type="GO" id="GO:0015501">
    <property type="term" value="F:glutamate:sodium symporter activity"/>
    <property type="evidence" value="ECO:0007669"/>
    <property type="project" value="TreeGrafter"/>
</dbReference>
<keyword evidence="7 9" id="KW-0472">Membrane</keyword>
<dbReference type="GO" id="GO:0015175">
    <property type="term" value="F:neutral L-amino acid transmembrane transporter activity"/>
    <property type="evidence" value="ECO:0007669"/>
    <property type="project" value="TreeGrafter"/>
</dbReference>
<evidence type="ECO:0000256" key="6">
    <source>
        <dbReference type="ARBA" id="ARBA00022989"/>
    </source>
</evidence>
<dbReference type="GO" id="GO:0098712">
    <property type="term" value="P:L-glutamate import across plasma membrane"/>
    <property type="evidence" value="ECO:0007669"/>
    <property type="project" value="TreeGrafter"/>
</dbReference>
<accession>A0A4Y2WBK2</accession>
<comment type="similarity">
    <text evidence="2 9">Belongs to the dicarboxylate/amino acid:cation symporter (DAACS) (TC 2.A.23) family.</text>
</comment>
<feature type="transmembrane region" description="Helical" evidence="9">
    <location>
        <begin position="42"/>
        <end position="64"/>
    </location>
</feature>
<dbReference type="PANTHER" id="PTHR11958">
    <property type="entry name" value="SODIUM/DICARBOXYLATE SYMPORTER-RELATED"/>
    <property type="match status" value="1"/>
</dbReference>
<dbReference type="Proteomes" id="UP000499080">
    <property type="component" value="Unassembled WGS sequence"/>
</dbReference>
<evidence type="ECO:0000256" key="8">
    <source>
        <dbReference type="ARBA" id="ARBA00023180"/>
    </source>
</evidence>
<proteinExistence type="inferred from homology"/>
<evidence type="ECO:0000256" key="9">
    <source>
        <dbReference type="RuleBase" id="RU361216"/>
    </source>
</evidence>
<dbReference type="InterPro" id="IPR036458">
    <property type="entry name" value="Na:dicarbo_symporter_sf"/>
</dbReference>
<feature type="region of interest" description="Disordered" evidence="10">
    <location>
        <begin position="127"/>
        <end position="148"/>
    </location>
</feature>
<dbReference type="Pfam" id="PF00375">
    <property type="entry name" value="SDF"/>
    <property type="match status" value="1"/>
</dbReference>
<dbReference type="GO" id="GO:0005313">
    <property type="term" value="F:L-glutamate transmembrane transporter activity"/>
    <property type="evidence" value="ECO:0007669"/>
    <property type="project" value="TreeGrafter"/>
</dbReference>
<dbReference type="InterPro" id="IPR018107">
    <property type="entry name" value="Na-dicarboxylate_symporter_CS"/>
</dbReference>
<dbReference type="GO" id="GO:0070778">
    <property type="term" value="P:L-aspartate transmembrane transport"/>
    <property type="evidence" value="ECO:0007669"/>
    <property type="project" value="TreeGrafter"/>
</dbReference>
<keyword evidence="12" id="KW-1185">Reference proteome</keyword>
<evidence type="ECO:0000313" key="12">
    <source>
        <dbReference type="Proteomes" id="UP000499080"/>
    </source>
</evidence>
<evidence type="ECO:0000256" key="7">
    <source>
        <dbReference type="ARBA" id="ARBA00023136"/>
    </source>
</evidence>
<dbReference type="AlphaFoldDB" id="A0A4Y2WBK2"/>
<organism evidence="11 12">
    <name type="scientific">Araneus ventricosus</name>
    <name type="common">Orbweaver spider</name>
    <name type="synonym">Epeira ventricosa</name>
    <dbReference type="NCBI Taxonomy" id="182803"/>
    <lineage>
        <taxon>Eukaryota</taxon>
        <taxon>Metazoa</taxon>
        <taxon>Ecdysozoa</taxon>
        <taxon>Arthropoda</taxon>
        <taxon>Chelicerata</taxon>
        <taxon>Arachnida</taxon>
        <taxon>Araneae</taxon>
        <taxon>Araneomorphae</taxon>
        <taxon>Entelegynae</taxon>
        <taxon>Araneoidea</taxon>
        <taxon>Araneidae</taxon>
        <taxon>Araneus</taxon>
    </lineage>
</organism>
<gene>
    <name evidence="11" type="ORF">AVEN_63449_1</name>
</gene>
<dbReference type="PRINTS" id="PR00173">
    <property type="entry name" value="EDTRNSPORT"/>
</dbReference>
<name>A0A4Y2WBK2_ARAVE</name>
<evidence type="ECO:0000313" key="11">
    <source>
        <dbReference type="EMBL" id="GBO34845.1"/>
    </source>
</evidence>
<evidence type="ECO:0000256" key="4">
    <source>
        <dbReference type="ARBA" id="ARBA00022692"/>
    </source>
</evidence>
<feature type="transmembrane region" description="Helical" evidence="9">
    <location>
        <begin position="84"/>
        <end position="105"/>
    </location>
</feature>
<comment type="caution">
    <text evidence="9">Lacks conserved residue(s) required for the propagation of feature annotation.</text>
</comment>
<keyword evidence="4 9" id="KW-0812">Transmembrane</keyword>
<dbReference type="InterPro" id="IPR050746">
    <property type="entry name" value="DAACS"/>
</dbReference>
<dbReference type="Gene3D" id="1.10.3860.10">
    <property type="entry name" value="Sodium:dicarboxylate symporter"/>
    <property type="match status" value="1"/>
</dbReference>
<keyword evidence="5 9" id="KW-0769">Symport</keyword>
<evidence type="ECO:0000256" key="2">
    <source>
        <dbReference type="ARBA" id="ARBA00006148"/>
    </source>
</evidence>
<dbReference type="GO" id="GO:0005886">
    <property type="term" value="C:plasma membrane"/>
    <property type="evidence" value="ECO:0007669"/>
    <property type="project" value="TreeGrafter"/>
</dbReference>
<keyword evidence="6 9" id="KW-1133">Transmembrane helix</keyword>
<dbReference type="PROSITE" id="PS00713">
    <property type="entry name" value="NA_DICARBOXYL_SYMP_1"/>
    <property type="match status" value="1"/>
</dbReference>
<evidence type="ECO:0000256" key="5">
    <source>
        <dbReference type="ARBA" id="ARBA00022847"/>
    </source>
</evidence>
<comment type="caution">
    <text evidence="11">The sequence shown here is derived from an EMBL/GenBank/DDBJ whole genome shotgun (WGS) entry which is preliminary data.</text>
</comment>
<reference evidence="11 12" key="1">
    <citation type="journal article" date="2019" name="Sci. Rep.">
        <title>Orb-weaving spider Araneus ventricosus genome elucidates the spidroin gene catalogue.</title>
        <authorList>
            <person name="Kono N."/>
            <person name="Nakamura H."/>
            <person name="Ohtoshi R."/>
            <person name="Moran D.A.P."/>
            <person name="Shinohara A."/>
            <person name="Yoshida Y."/>
            <person name="Fujiwara M."/>
            <person name="Mori M."/>
            <person name="Tomita M."/>
            <person name="Arakawa K."/>
        </authorList>
    </citation>
    <scope>NUCLEOTIDE SEQUENCE [LARGE SCALE GENOMIC DNA]</scope>
</reference>
<protein>
    <recommendedName>
        <fullName evidence="9">Amino acid transporter</fullName>
    </recommendedName>
</protein>